<keyword evidence="3 4" id="KW-0472">Membrane</keyword>
<evidence type="ECO:0000256" key="5">
    <source>
        <dbReference type="SAM" id="Coils"/>
    </source>
</evidence>
<dbReference type="Pfam" id="PF03323">
    <property type="entry name" value="GerA"/>
    <property type="match status" value="1"/>
</dbReference>
<dbReference type="InterPro" id="IPR004995">
    <property type="entry name" value="Spore_Ger"/>
</dbReference>
<evidence type="ECO:0000256" key="4">
    <source>
        <dbReference type="PIRNR" id="PIRNR005690"/>
    </source>
</evidence>
<feature type="transmembrane region" description="Helical" evidence="6">
    <location>
        <begin position="428"/>
        <end position="453"/>
    </location>
</feature>
<feature type="coiled-coil region" evidence="5">
    <location>
        <begin position="58"/>
        <end position="92"/>
    </location>
</feature>
<evidence type="ECO:0000256" key="2">
    <source>
        <dbReference type="ARBA" id="ARBA00005278"/>
    </source>
</evidence>
<proteinExistence type="inferred from homology"/>
<gene>
    <name evidence="7" type="ORF">J2S17_004743</name>
</gene>
<keyword evidence="6" id="KW-0812">Transmembrane</keyword>
<comment type="subcellular location">
    <subcellularLocation>
        <location evidence="4">Cell membrane</location>
    </subcellularLocation>
    <subcellularLocation>
        <location evidence="1">Membrane</location>
        <topology evidence="1">Multi-pass membrane protein</topology>
    </subcellularLocation>
</comment>
<evidence type="ECO:0000256" key="1">
    <source>
        <dbReference type="ARBA" id="ARBA00004141"/>
    </source>
</evidence>
<name>A0ABU0AP93_9BACI</name>
<keyword evidence="8" id="KW-1185">Reference proteome</keyword>
<evidence type="ECO:0000256" key="3">
    <source>
        <dbReference type="ARBA" id="ARBA00023136"/>
    </source>
</evidence>
<reference evidence="7 8" key="1">
    <citation type="submission" date="2023-07" db="EMBL/GenBank/DDBJ databases">
        <title>Genomic Encyclopedia of Type Strains, Phase IV (KMG-IV): sequencing the most valuable type-strain genomes for metagenomic binning, comparative biology and taxonomic classification.</title>
        <authorList>
            <person name="Goeker M."/>
        </authorList>
    </citation>
    <scope>NUCLEOTIDE SEQUENCE [LARGE SCALE GENOMIC DNA]</scope>
    <source>
        <strain evidence="7 8">DSM 23494</strain>
    </source>
</reference>
<dbReference type="EMBL" id="JAUSUB010000029">
    <property type="protein sequence ID" value="MDQ0272850.1"/>
    <property type="molecule type" value="Genomic_DNA"/>
</dbReference>
<comment type="caution">
    <text evidence="7">The sequence shown here is derived from an EMBL/GenBank/DDBJ whole genome shotgun (WGS) entry which is preliminary data.</text>
</comment>
<evidence type="ECO:0000256" key="6">
    <source>
        <dbReference type="SAM" id="Phobius"/>
    </source>
</evidence>
<evidence type="ECO:0008006" key="9">
    <source>
        <dbReference type="Google" id="ProtNLM"/>
    </source>
</evidence>
<dbReference type="InterPro" id="IPR050768">
    <property type="entry name" value="UPF0353/GerABKA_families"/>
</dbReference>
<keyword evidence="5" id="KW-0175">Coiled coil</keyword>
<dbReference type="PANTHER" id="PTHR22550">
    <property type="entry name" value="SPORE GERMINATION PROTEIN"/>
    <property type="match status" value="1"/>
</dbReference>
<sequence length="505" mass="56336">MKPKSTTQDKIKNQEPIILTEAYFKEVFNNSADVNFKKYYLNSVGKESKATLRCLLIYSEVMIHMDKLNESIANLEDNLKYEMNLKEEEKLNLPVNELQMRSLPPAETSKEDIADHIFSGMVLILFEEQELLYMYALPKIPNRKPEETNAEISVRGPRDGFVEDISINLALIRKRYKTATLVNETFEIGERGKTKISLLYVSDIMNEKIVDQVREELSKIDTDVILSTTDLEEVLSGHKYALVPLFNYTGRPDFVVASLNNGRFAILIDGSPNALMGPGNLTSILKTAEDRYAQYYYTNFGIMIRLAGLLIAIFLPGFYIALSSFHLDQLPFPYLATITVSRMGLPLSPQLEALMVMSLFELFKEAGITLPKAIGQTLTVVGGLIIGDAAIRGGLTSPTMLVIAGTSAVSAYTLVNQSLSTTVSIVRLAVLLLSSILGLFGFFLSVFAIVLYLSRLEVFGLPYLAPISPFSFKDTFGGLFPKPYLLDKKRSSMLKTKDKSKGKLK</sequence>
<comment type="similarity">
    <text evidence="2 4">Belongs to the GerABKA family.</text>
</comment>
<accession>A0ABU0AP93</accession>
<dbReference type="PIRSF" id="PIRSF005690">
    <property type="entry name" value="GerBA"/>
    <property type="match status" value="1"/>
</dbReference>
<dbReference type="RefSeq" id="WP_307478337.1">
    <property type="nucleotide sequence ID" value="NZ_JAUSUB010000029.1"/>
</dbReference>
<dbReference type="Proteomes" id="UP001238088">
    <property type="component" value="Unassembled WGS sequence"/>
</dbReference>
<evidence type="ECO:0000313" key="7">
    <source>
        <dbReference type="EMBL" id="MDQ0272850.1"/>
    </source>
</evidence>
<organism evidence="7 8">
    <name type="scientific">Cytobacillus purgationiresistens</name>
    <dbReference type="NCBI Taxonomy" id="863449"/>
    <lineage>
        <taxon>Bacteria</taxon>
        <taxon>Bacillati</taxon>
        <taxon>Bacillota</taxon>
        <taxon>Bacilli</taxon>
        <taxon>Bacillales</taxon>
        <taxon>Bacillaceae</taxon>
        <taxon>Cytobacillus</taxon>
    </lineage>
</organism>
<protein>
    <recommendedName>
        <fullName evidence="9">Spore germination protein</fullName>
    </recommendedName>
</protein>
<dbReference type="PANTHER" id="PTHR22550:SF5">
    <property type="entry name" value="LEUCINE ZIPPER PROTEIN 4"/>
    <property type="match status" value="1"/>
</dbReference>
<evidence type="ECO:0000313" key="8">
    <source>
        <dbReference type="Proteomes" id="UP001238088"/>
    </source>
</evidence>
<keyword evidence="6" id="KW-1133">Transmembrane helix</keyword>
<feature type="transmembrane region" description="Helical" evidence="6">
    <location>
        <begin position="302"/>
        <end position="322"/>
    </location>
</feature>